<dbReference type="InterPro" id="IPR010982">
    <property type="entry name" value="Lambda_DNA-bd_dom_sf"/>
</dbReference>
<organism evidence="2 3">
    <name type="scientific">Corynebacterium jeddahense</name>
    <dbReference type="NCBI Taxonomy" id="1414719"/>
    <lineage>
        <taxon>Bacteria</taxon>
        <taxon>Bacillati</taxon>
        <taxon>Actinomycetota</taxon>
        <taxon>Actinomycetes</taxon>
        <taxon>Mycobacteriales</taxon>
        <taxon>Corynebacteriaceae</taxon>
        <taxon>Corynebacterium</taxon>
    </lineage>
</organism>
<dbReference type="EMBL" id="CP063194">
    <property type="protein sequence ID" value="WCZ39342.1"/>
    <property type="molecule type" value="Genomic_DNA"/>
</dbReference>
<reference evidence="2 3" key="1">
    <citation type="submission" date="2020-10" db="EMBL/GenBank/DDBJ databases">
        <title>Complete genome sequence of Corynebacterium jeddahense DSM 45997, type strain of Corynebacterium jeddahense.</title>
        <authorList>
            <person name="Busche T."/>
            <person name="Kalinowski J."/>
            <person name="Ruckert C."/>
        </authorList>
    </citation>
    <scope>NUCLEOTIDE SEQUENCE [LARGE SCALE GENOMIC DNA]</scope>
    <source>
        <strain evidence="2 3">DSM 45997</strain>
    </source>
</reference>
<dbReference type="PANTHER" id="PTHR43236">
    <property type="entry name" value="ANTITOXIN HIGA1"/>
    <property type="match status" value="1"/>
</dbReference>
<feature type="domain" description="IrrE N-terminal-like" evidence="1">
    <location>
        <begin position="187"/>
        <end position="279"/>
    </location>
</feature>
<dbReference type="Pfam" id="PF06114">
    <property type="entry name" value="Peptidase_M78"/>
    <property type="match status" value="1"/>
</dbReference>
<accession>A0ABY7ULJ3</accession>
<dbReference type="SUPFAM" id="SSF47413">
    <property type="entry name" value="lambda repressor-like DNA-binding domains"/>
    <property type="match status" value="1"/>
</dbReference>
<gene>
    <name evidence="2" type="ORF">CJEDD_08765</name>
</gene>
<dbReference type="InterPro" id="IPR052345">
    <property type="entry name" value="Rad_response_metalloprotease"/>
</dbReference>
<proteinExistence type="predicted"/>
<dbReference type="RefSeq" id="WP_042410416.1">
    <property type="nucleotide sequence ID" value="NZ_CBYN010000193.1"/>
</dbReference>
<dbReference type="Proteomes" id="UP001218071">
    <property type="component" value="Chromosome"/>
</dbReference>
<dbReference type="Gene3D" id="1.10.10.2910">
    <property type="match status" value="1"/>
</dbReference>
<evidence type="ECO:0000313" key="2">
    <source>
        <dbReference type="EMBL" id="WCZ39342.1"/>
    </source>
</evidence>
<sequence length="360" mass="39873">MNELGVKLRDERVRQGWGSGEFAASAKLDAKTFRDIEEGIHYPYAVELDAILSVLRRPLSWVDGAELPLVMSRYAQVGTQNPSLIEYTLETVVRDIHNLMDREIVSGVARPRFDMPRTHNEAAHLANLIRRRAGIGLREPLMQLSQLCERLGLWEFAVEVDGSPGQTPGLMMEVTGPGENNSLGIAVIDSSKFSFHQRFVLAHELCHWLIGDDYEGGPVSPDELDTDKDRDEPLEIEEACSSFAAHLLLPDQALSGFKTTKHKLGEVEAALKIAKTYGMGWRSTIGLLKSAGQLSAEDAERLLAKKSADEEIIRTRVVLEPNRVSSELLRQLHDAVDAGTLSPLEAQSYGYGVQFADADR</sequence>
<protein>
    <recommendedName>
        <fullName evidence="1">IrrE N-terminal-like domain-containing protein</fullName>
    </recommendedName>
</protein>
<evidence type="ECO:0000313" key="3">
    <source>
        <dbReference type="Proteomes" id="UP001218071"/>
    </source>
</evidence>
<dbReference type="InterPro" id="IPR010359">
    <property type="entry name" value="IrrE_HExxH"/>
</dbReference>
<name>A0ABY7ULJ3_9CORY</name>
<dbReference type="PANTHER" id="PTHR43236:SF1">
    <property type="entry name" value="BLL7220 PROTEIN"/>
    <property type="match status" value="1"/>
</dbReference>
<evidence type="ECO:0000259" key="1">
    <source>
        <dbReference type="Pfam" id="PF06114"/>
    </source>
</evidence>
<keyword evidence="3" id="KW-1185">Reference proteome</keyword>